<evidence type="ECO:0000313" key="4">
    <source>
        <dbReference type="Proteomes" id="UP001241848"/>
    </source>
</evidence>
<reference evidence="3 4" key="1">
    <citation type="submission" date="2022-10" db="EMBL/GenBank/DDBJ databases">
        <title>Paenibacillus description and whole genome data of maize root bacterial community.</title>
        <authorList>
            <person name="Marton D."/>
            <person name="Farkas M."/>
            <person name="Cserhati M."/>
        </authorList>
    </citation>
    <scope>NUCLEOTIDE SEQUENCE [LARGE SCALE GENOMIC DNA]</scope>
    <source>
        <strain evidence="3 4">P96</strain>
    </source>
</reference>
<evidence type="ECO:0000313" key="3">
    <source>
        <dbReference type="EMBL" id="MDP4099437.1"/>
    </source>
</evidence>
<dbReference type="RefSeq" id="WP_305757050.1">
    <property type="nucleotide sequence ID" value="NZ_JAPCKK010000034.1"/>
</dbReference>
<dbReference type="Gene3D" id="1.20.1270.180">
    <property type="match status" value="1"/>
</dbReference>
<name>A0ABT9FXJ5_9BACL</name>
<evidence type="ECO:0000256" key="1">
    <source>
        <dbReference type="SAM" id="MobiDB-lite"/>
    </source>
</evidence>
<dbReference type="EMBL" id="JAPCKK010000034">
    <property type="protein sequence ID" value="MDP4099437.1"/>
    <property type="molecule type" value="Genomic_DNA"/>
</dbReference>
<dbReference type="InterPro" id="IPR009739">
    <property type="entry name" value="LprI-like_N"/>
</dbReference>
<gene>
    <name evidence="3" type="ORF">OIN60_22225</name>
</gene>
<protein>
    <submittedName>
        <fullName evidence="3">DUF1311 domain-containing protein</fullName>
    </submittedName>
</protein>
<accession>A0ABT9FXJ5</accession>
<evidence type="ECO:0000259" key="2">
    <source>
        <dbReference type="Pfam" id="PF07007"/>
    </source>
</evidence>
<proteinExistence type="predicted"/>
<dbReference type="PANTHER" id="PTHR39176:SF1">
    <property type="entry name" value="PERIPLASMIC PROTEIN"/>
    <property type="match status" value="1"/>
</dbReference>
<organism evidence="3 4">
    <name type="scientific">Paenibacillus zeirhizosphaerae</name>
    <dbReference type="NCBI Taxonomy" id="2987519"/>
    <lineage>
        <taxon>Bacteria</taxon>
        <taxon>Bacillati</taxon>
        <taxon>Bacillota</taxon>
        <taxon>Bacilli</taxon>
        <taxon>Bacillales</taxon>
        <taxon>Paenibacillaceae</taxon>
        <taxon>Paenibacillus</taxon>
    </lineage>
</organism>
<feature type="region of interest" description="Disordered" evidence="1">
    <location>
        <begin position="28"/>
        <end position="82"/>
    </location>
</feature>
<comment type="caution">
    <text evidence="3">The sequence shown here is derived from an EMBL/GenBank/DDBJ whole genome shotgun (WGS) entry which is preliminary data.</text>
</comment>
<keyword evidence="4" id="KW-1185">Reference proteome</keyword>
<sequence length="199" mass="21687">MKKLLILTIFVGTVLTGCGSTNEAANVGQTQATEPAGNSTTVEQPATGQEEPAEEAPPAVAEEENPADAASPAEQGTASVETKQEYLQKLDEVEESLADLKALNEEGTTVSMNKAAEETYKRWDTALNEIYSELKQQLPDSEMAALKEEQLNWIQQRDETAAKEAAQYEGGTMEGLQYVATQAGVTKERCYELVEEYMK</sequence>
<feature type="compositionally biased region" description="Low complexity" evidence="1">
    <location>
        <begin position="43"/>
        <end position="60"/>
    </location>
</feature>
<feature type="compositionally biased region" description="Polar residues" evidence="1">
    <location>
        <begin position="28"/>
        <end position="42"/>
    </location>
</feature>
<dbReference type="Proteomes" id="UP001241848">
    <property type="component" value="Unassembled WGS sequence"/>
</dbReference>
<dbReference type="PANTHER" id="PTHR39176">
    <property type="entry name" value="PERIPLASMIC PROTEIN-RELATED"/>
    <property type="match status" value="1"/>
</dbReference>
<feature type="domain" description="Lysozyme inhibitor LprI-like N-terminal" evidence="2">
    <location>
        <begin position="105"/>
        <end position="193"/>
    </location>
</feature>
<dbReference type="Pfam" id="PF07007">
    <property type="entry name" value="LprI"/>
    <property type="match status" value="1"/>
</dbReference>
<dbReference type="PROSITE" id="PS51257">
    <property type="entry name" value="PROKAR_LIPOPROTEIN"/>
    <property type="match status" value="1"/>
</dbReference>